<name>H8KUY0_SOLCM</name>
<sequence length="61" mass="6796">MEPYIMIKSGLVLHLAGITLMIGITIASLVVYLHSFELLSCKKDQAKMILEATARYPMLQS</sequence>
<reference evidence="2" key="1">
    <citation type="submission" date="2012-02" db="EMBL/GenBank/DDBJ databases">
        <title>The complete genome of Solitalea canadensis DSM 3403.</title>
        <authorList>
            <consortium name="US DOE Joint Genome Institute (JGI-PGF)"/>
            <person name="Lucas S."/>
            <person name="Copeland A."/>
            <person name="Lapidus A."/>
            <person name="Glavina del Rio T."/>
            <person name="Dalin E."/>
            <person name="Tice H."/>
            <person name="Bruce D."/>
            <person name="Goodwin L."/>
            <person name="Pitluck S."/>
            <person name="Peters L."/>
            <person name="Ovchinnikova G."/>
            <person name="Lu M."/>
            <person name="Kyrpides N."/>
            <person name="Mavromatis K."/>
            <person name="Ivanova N."/>
            <person name="Brettin T."/>
            <person name="Detter J.C."/>
            <person name="Han C."/>
            <person name="Larimer F."/>
            <person name="Land M."/>
            <person name="Hauser L."/>
            <person name="Markowitz V."/>
            <person name="Cheng J.-F."/>
            <person name="Hugenholtz P."/>
            <person name="Woyke T."/>
            <person name="Wu D."/>
            <person name="Spring S."/>
            <person name="Schroeder M."/>
            <person name="Kopitz M."/>
            <person name="Brambilla E."/>
            <person name="Klenk H.-P."/>
            <person name="Eisen J.A."/>
        </authorList>
    </citation>
    <scope>NUCLEOTIDE SEQUENCE</scope>
    <source>
        <strain evidence="2">DSM 3403</strain>
    </source>
</reference>
<evidence type="ECO:0000313" key="2">
    <source>
        <dbReference type="EMBL" id="AFD07680.1"/>
    </source>
</evidence>
<accession>H8KUY0</accession>
<feature type="transmembrane region" description="Helical" evidence="1">
    <location>
        <begin position="12"/>
        <end position="33"/>
    </location>
</feature>
<keyword evidence="3" id="KW-1185">Reference proteome</keyword>
<dbReference type="KEGG" id="scn:Solca_2646"/>
<organism evidence="2 3">
    <name type="scientific">Solitalea canadensis (strain ATCC 29591 / DSM 3403 / JCM 21819 / LMG 8368 / NBRC 15130 / NCIMB 12057 / USAM 9D)</name>
    <name type="common">Flexibacter canadensis</name>
    <dbReference type="NCBI Taxonomy" id="929556"/>
    <lineage>
        <taxon>Bacteria</taxon>
        <taxon>Pseudomonadati</taxon>
        <taxon>Bacteroidota</taxon>
        <taxon>Sphingobacteriia</taxon>
        <taxon>Sphingobacteriales</taxon>
        <taxon>Sphingobacteriaceae</taxon>
        <taxon>Solitalea</taxon>
    </lineage>
</organism>
<evidence type="ECO:0000256" key="1">
    <source>
        <dbReference type="SAM" id="Phobius"/>
    </source>
</evidence>
<protein>
    <submittedName>
        <fullName evidence="2">Uncharacterized protein</fullName>
    </submittedName>
</protein>
<evidence type="ECO:0000313" key="3">
    <source>
        <dbReference type="Proteomes" id="UP000007590"/>
    </source>
</evidence>
<dbReference type="AlphaFoldDB" id="H8KUY0"/>
<dbReference type="RefSeq" id="WP_014680907.1">
    <property type="nucleotide sequence ID" value="NC_017770.1"/>
</dbReference>
<dbReference type="Proteomes" id="UP000007590">
    <property type="component" value="Chromosome"/>
</dbReference>
<keyword evidence="1" id="KW-1133">Transmembrane helix</keyword>
<dbReference type="EMBL" id="CP003349">
    <property type="protein sequence ID" value="AFD07680.1"/>
    <property type="molecule type" value="Genomic_DNA"/>
</dbReference>
<dbReference type="STRING" id="929556.Solca_2646"/>
<dbReference type="HOGENOM" id="CLU_2920336_0_0_10"/>
<proteinExistence type="predicted"/>
<keyword evidence="1" id="KW-0812">Transmembrane</keyword>
<keyword evidence="1" id="KW-0472">Membrane</keyword>
<gene>
    <name evidence="2" type="ordered locus">Solca_2646</name>
</gene>